<comment type="caution">
    <text evidence="1">The sequence shown here is derived from an EMBL/GenBank/DDBJ whole genome shotgun (WGS) entry which is preliminary data.</text>
</comment>
<proteinExistence type="predicted"/>
<dbReference type="InterPro" id="IPR006311">
    <property type="entry name" value="TAT_signal"/>
</dbReference>
<dbReference type="NCBIfam" id="TIGR01409">
    <property type="entry name" value="TAT_signal_seq"/>
    <property type="match status" value="1"/>
</dbReference>
<dbReference type="AlphaFoldDB" id="A0A540X8U7"/>
<organism evidence="1 2">
    <name type="scientific">Myxococcus llanfairpwllgwyngyllgogerychwyrndrobwllllantysiliogogogochensis</name>
    <dbReference type="NCBI Taxonomy" id="2590453"/>
    <lineage>
        <taxon>Bacteria</taxon>
        <taxon>Pseudomonadati</taxon>
        <taxon>Myxococcota</taxon>
        <taxon>Myxococcia</taxon>
        <taxon>Myxococcales</taxon>
        <taxon>Cystobacterineae</taxon>
        <taxon>Myxococcaceae</taxon>
        <taxon>Myxococcus</taxon>
    </lineage>
</organism>
<name>A0A540X8U7_9BACT</name>
<keyword evidence="2" id="KW-1185">Reference proteome</keyword>
<dbReference type="Proteomes" id="UP000315369">
    <property type="component" value="Unassembled WGS sequence"/>
</dbReference>
<dbReference type="PROSITE" id="PS51318">
    <property type="entry name" value="TAT"/>
    <property type="match status" value="1"/>
</dbReference>
<dbReference type="OrthoDB" id="9806840at2"/>
<dbReference type="EMBL" id="VIFM01000012">
    <property type="protein sequence ID" value="TQF17104.1"/>
    <property type="molecule type" value="Genomic_DNA"/>
</dbReference>
<sequence length="266" mass="28775">MQTDCMTAVGTACKGRLLCMKSIQARGGPRFRQGLFEPERTRMHQSNRPSMNRRSFLRAGAVLGMGAGGILPVRPSNAWAAEGSDLPAQTGPYGVPPSPGRGYQTRPRIDLNPFNTVYEPPGIIQGVPPASPDLMTQPRVVSLDGETKASNRQVRFRNTYGSFIWICIAFPATASCGGSLGGHLTRGWWGIGLNQEVHVLTTQESWVYFMAEADDGAGWGGDALTACIPGDGRAFDHCKEICLFGDRRVGMRARTFSADVVITLGR</sequence>
<accession>A0A540X8U7</accession>
<reference evidence="1 2" key="1">
    <citation type="submission" date="2019-06" db="EMBL/GenBank/DDBJ databases">
        <authorList>
            <person name="Livingstone P."/>
            <person name="Whitworth D."/>
        </authorList>
    </citation>
    <scope>NUCLEOTIDE SEQUENCE [LARGE SCALE GENOMIC DNA]</scope>
    <source>
        <strain evidence="1 2">AM401</strain>
    </source>
</reference>
<gene>
    <name evidence="1" type="ORF">FJV41_04725</name>
</gene>
<dbReference type="InterPro" id="IPR019546">
    <property type="entry name" value="TAT_signal_bac_arc"/>
</dbReference>
<evidence type="ECO:0000313" key="1">
    <source>
        <dbReference type="EMBL" id="TQF17104.1"/>
    </source>
</evidence>
<protein>
    <submittedName>
        <fullName evidence="1">Twin-arginine translocation signal domain-containing protein</fullName>
    </submittedName>
</protein>
<evidence type="ECO:0000313" key="2">
    <source>
        <dbReference type="Proteomes" id="UP000315369"/>
    </source>
</evidence>